<dbReference type="SUPFAM" id="SSF54631">
    <property type="entry name" value="CBS-domain pair"/>
    <property type="match status" value="1"/>
</dbReference>
<organism evidence="5 6">
    <name type="scientific">Paspalum notatum var. saurae</name>
    <dbReference type="NCBI Taxonomy" id="547442"/>
    <lineage>
        <taxon>Eukaryota</taxon>
        <taxon>Viridiplantae</taxon>
        <taxon>Streptophyta</taxon>
        <taxon>Embryophyta</taxon>
        <taxon>Tracheophyta</taxon>
        <taxon>Spermatophyta</taxon>
        <taxon>Magnoliopsida</taxon>
        <taxon>Liliopsida</taxon>
        <taxon>Poales</taxon>
        <taxon>Poaceae</taxon>
        <taxon>PACMAD clade</taxon>
        <taxon>Panicoideae</taxon>
        <taxon>Andropogonodae</taxon>
        <taxon>Paspaleae</taxon>
        <taxon>Paspalinae</taxon>
        <taxon>Paspalum</taxon>
    </lineage>
</organism>
<dbReference type="InterPro" id="IPR000644">
    <property type="entry name" value="CBS_dom"/>
</dbReference>
<reference evidence="5 6" key="1">
    <citation type="submission" date="2024-02" db="EMBL/GenBank/DDBJ databases">
        <title>High-quality chromosome-scale genome assembly of Pensacola bahiagrass (Paspalum notatum Flugge var. saurae).</title>
        <authorList>
            <person name="Vega J.M."/>
            <person name="Podio M."/>
            <person name="Orjuela J."/>
            <person name="Siena L.A."/>
            <person name="Pessino S.C."/>
            <person name="Combes M.C."/>
            <person name="Mariac C."/>
            <person name="Albertini E."/>
            <person name="Pupilli F."/>
            <person name="Ortiz J.P.A."/>
            <person name="Leblanc O."/>
        </authorList>
    </citation>
    <scope>NUCLEOTIDE SEQUENCE [LARGE SCALE GENOMIC DNA]</scope>
    <source>
        <strain evidence="5">R1</strain>
        <tissue evidence="5">Leaf</tissue>
    </source>
</reference>
<keyword evidence="1" id="KW-0677">Repeat</keyword>
<dbReference type="AlphaFoldDB" id="A0AAQ3U8U6"/>
<sequence>MAVRLLQTHEVSDLCIGKPALRWLPPSSTVADAVAELEGGGAPDAAVAVWDGAEGSAVVGRVRMPNVVLFLCADPNLASPAAALHATLSDMLLAAGAPPVRRIEPDARLAGGFHVSPVPLPGSPRAYLPRLYSSWFADPVVYLVQSLWVGSVLDAVDALLNGAHALVVPLRERWRRRGDLCWLTVEDVARFFLSSVGLFCPTASRSLSDLGVVRPPALAVAARDCALSVLPLLRAALSSHASVAVVVDDSTSHRRLLAGEISPSALCSCDVSVAAAVAALSAGHLVSFIDWGGAPPEATLHAVRSRLRRRNLLGMLDLLYCGNSEPSSSSSSSASSSSSSSSDEDEDGGTMGGKHRSLFSTRIVGRRPVADAIVCRRESSLVAVMLQATAHRATQVWVVGEEHELVGVVRLLDVLRVLRHHLHQPPV</sequence>
<name>A0AAQ3U8U6_PASNO</name>
<gene>
    <name evidence="5" type="ORF">U9M48_034314</name>
</gene>
<dbReference type="Gene3D" id="3.10.580.10">
    <property type="entry name" value="CBS-domain"/>
    <property type="match status" value="1"/>
</dbReference>
<proteinExistence type="predicted"/>
<keyword evidence="6" id="KW-1185">Reference proteome</keyword>
<dbReference type="GO" id="GO:0005737">
    <property type="term" value="C:cytoplasm"/>
    <property type="evidence" value="ECO:0007669"/>
    <property type="project" value="TreeGrafter"/>
</dbReference>
<dbReference type="PANTHER" id="PTHR13780">
    <property type="entry name" value="AMP-ACTIVATED PROTEIN KINASE, GAMMA REGULATORY SUBUNIT"/>
    <property type="match status" value="1"/>
</dbReference>
<evidence type="ECO:0000259" key="4">
    <source>
        <dbReference type="Pfam" id="PF00571"/>
    </source>
</evidence>
<evidence type="ECO:0000313" key="6">
    <source>
        <dbReference type="Proteomes" id="UP001341281"/>
    </source>
</evidence>
<feature type="compositionally biased region" description="Low complexity" evidence="3">
    <location>
        <begin position="327"/>
        <end position="341"/>
    </location>
</feature>
<keyword evidence="2" id="KW-0129">CBS domain</keyword>
<evidence type="ECO:0000313" key="5">
    <source>
        <dbReference type="EMBL" id="WVZ87719.1"/>
    </source>
</evidence>
<evidence type="ECO:0000256" key="2">
    <source>
        <dbReference type="ARBA" id="ARBA00023122"/>
    </source>
</evidence>
<dbReference type="InterPro" id="IPR050511">
    <property type="entry name" value="AMPK_gamma/SDS23_families"/>
</dbReference>
<feature type="region of interest" description="Disordered" evidence="3">
    <location>
        <begin position="323"/>
        <end position="355"/>
    </location>
</feature>
<accession>A0AAQ3U8U6</accession>
<dbReference type="GO" id="GO:0005634">
    <property type="term" value="C:nucleus"/>
    <property type="evidence" value="ECO:0007669"/>
    <property type="project" value="TreeGrafter"/>
</dbReference>
<dbReference type="Pfam" id="PF00571">
    <property type="entry name" value="CBS"/>
    <property type="match status" value="1"/>
</dbReference>
<evidence type="ECO:0000256" key="1">
    <source>
        <dbReference type="ARBA" id="ARBA00022737"/>
    </source>
</evidence>
<protein>
    <recommendedName>
        <fullName evidence="4">CBS domain-containing protein</fullName>
    </recommendedName>
</protein>
<dbReference type="InterPro" id="IPR046342">
    <property type="entry name" value="CBS_dom_sf"/>
</dbReference>
<dbReference type="Proteomes" id="UP001341281">
    <property type="component" value="Chromosome 07"/>
</dbReference>
<feature type="domain" description="CBS" evidence="4">
    <location>
        <begin position="371"/>
        <end position="419"/>
    </location>
</feature>
<dbReference type="PANTHER" id="PTHR13780:SF146">
    <property type="entry name" value="CBS DOMAIN-CONTAINING PROTEIN"/>
    <property type="match status" value="1"/>
</dbReference>
<evidence type="ECO:0000256" key="3">
    <source>
        <dbReference type="SAM" id="MobiDB-lite"/>
    </source>
</evidence>
<dbReference type="EMBL" id="CP144751">
    <property type="protein sequence ID" value="WVZ87719.1"/>
    <property type="molecule type" value="Genomic_DNA"/>
</dbReference>